<reference evidence="3" key="1">
    <citation type="submission" date="2021-03" db="EMBL/GenBank/DDBJ databases">
        <title>Draft genome sequence of rust myrtle Austropuccinia psidii MF-1, a brazilian biotype.</title>
        <authorList>
            <person name="Quecine M.C."/>
            <person name="Pachon D.M.R."/>
            <person name="Bonatelli M.L."/>
            <person name="Correr F.H."/>
            <person name="Franceschini L.M."/>
            <person name="Leite T.F."/>
            <person name="Margarido G.R.A."/>
            <person name="Almeida C.A."/>
            <person name="Ferrarezi J.A."/>
            <person name="Labate C.A."/>
        </authorList>
    </citation>
    <scope>NUCLEOTIDE SEQUENCE</scope>
    <source>
        <strain evidence="3">MF-1</strain>
    </source>
</reference>
<comment type="caution">
    <text evidence="3">The sequence shown here is derived from an EMBL/GenBank/DDBJ whole genome shotgun (WGS) entry which is preliminary data.</text>
</comment>
<name>A0A9Q3D1U4_9BASI</name>
<proteinExistence type="predicted"/>
<evidence type="ECO:0000313" key="4">
    <source>
        <dbReference type="Proteomes" id="UP000765509"/>
    </source>
</evidence>
<keyword evidence="4" id="KW-1185">Reference proteome</keyword>
<dbReference type="AlphaFoldDB" id="A0A9Q3D1U4"/>
<dbReference type="PROSITE" id="PS50994">
    <property type="entry name" value="INTEGRASE"/>
    <property type="match status" value="1"/>
</dbReference>
<evidence type="ECO:0000313" key="3">
    <source>
        <dbReference type="EMBL" id="MBW0492838.1"/>
    </source>
</evidence>
<dbReference type="EMBL" id="AVOT02011777">
    <property type="protein sequence ID" value="MBW0492838.1"/>
    <property type="molecule type" value="Genomic_DNA"/>
</dbReference>
<keyword evidence="1" id="KW-0694">RNA-binding</keyword>
<dbReference type="GO" id="GO:0003723">
    <property type="term" value="F:RNA binding"/>
    <property type="evidence" value="ECO:0007669"/>
    <property type="project" value="UniProtKB-KW"/>
</dbReference>
<dbReference type="GO" id="GO:0005634">
    <property type="term" value="C:nucleus"/>
    <property type="evidence" value="ECO:0007669"/>
    <property type="project" value="UniProtKB-ARBA"/>
</dbReference>
<sequence>MIQIQEPKSLWENVHMDWVTALLPGGDRSFNAFPVLVDKYRKSPMLLPCHKDDTAMVTAIMVWNRFISNTGLFQNIICNRDSKFTSELQTDIHSLLRTKLSFSTAYHLQTDGLAERMIQTSEEMIIRFCSYVLEFKDYDGFNHY</sequence>
<protein>
    <recommendedName>
        <fullName evidence="2">Integrase catalytic domain-containing protein</fullName>
    </recommendedName>
</protein>
<dbReference type="OrthoDB" id="2273864at2759"/>
<dbReference type="InterPro" id="IPR012337">
    <property type="entry name" value="RNaseH-like_sf"/>
</dbReference>
<dbReference type="PANTHER" id="PTHR37984:SF5">
    <property type="entry name" value="PROTEIN NYNRIN-LIKE"/>
    <property type="match status" value="1"/>
</dbReference>
<dbReference type="Gene3D" id="3.30.420.10">
    <property type="entry name" value="Ribonuclease H-like superfamily/Ribonuclease H"/>
    <property type="match status" value="1"/>
</dbReference>
<dbReference type="SUPFAM" id="SSF53098">
    <property type="entry name" value="Ribonuclease H-like"/>
    <property type="match status" value="1"/>
</dbReference>
<accession>A0A9Q3D1U4</accession>
<dbReference type="GO" id="GO:0015074">
    <property type="term" value="P:DNA integration"/>
    <property type="evidence" value="ECO:0007669"/>
    <property type="project" value="InterPro"/>
</dbReference>
<gene>
    <name evidence="3" type="ORF">O181_032553</name>
</gene>
<feature type="domain" description="Integrase catalytic" evidence="2">
    <location>
        <begin position="3"/>
        <end position="144"/>
    </location>
</feature>
<evidence type="ECO:0000259" key="2">
    <source>
        <dbReference type="PROSITE" id="PS50994"/>
    </source>
</evidence>
<dbReference type="PANTHER" id="PTHR37984">
    <property type="entry name" value="PROTEIN CBG26694"/>
    <property type="match status" value="1"/>
</dbReference>
<dbReference type="InterPro" id="IPR050951">
    <property type="entry name" value="Retrovirus_Pol_polyprotein"/>
</dbReference>
<evidence type="ECO:0000256" key="1">
    <source>
        <dbReference type="ARBA" id="ARBA00022884"/>
    </source>
</evidence>
<dbReference type="InterPro" id="IPR036397">
    <property type="entry name" value="RNaseH_sf"/>
</dbReference>
<dbReference type="Proteomes" id="UP000765509">
    <property type="component" value="Unassembled WGS sequence"/>
</dbReference>
<organism evidence="3 4">
    <name type="scientific">Austropuccinia psidii MF-1</name>
    <dbReference type="NCBI Taxonomy" id="1389203"/>
    <lineage>
        <taxon>Eukaryota</taxon>
        <taxon>Fungi</taxon>
        <taxon>Dikarya</taxon>
        <taxon>Basidiomycota</taxon>
        <taxon>Pucciniomycotina</taxon>
        <taxon>Pucciniomycetes</taxon>
        <taxon>Pucciniales</taxon>
        <taxon>Sphaerophragmiaceae</taxon>
        <taxon>Austropuccinia</taxon>
    </lineage>
</organism>
<dbReference type="InterPro" id="IPR001584">
    <property type="entry name" value="Integrase_cat-core"/>
</dbReference>